<gene>
    <name evidence="1" type="ORF">EVOR1521_LOCUS23298</name>
</gene>
<evidence type="ECO:0000313" key="2">
    <source>
        <dbReference type="Proteomes" id="UP001178507"/>
    </source>
</evidence>
<name>A0AA36N5T0_9DINO</name>
<dbReference type="EMBL" id="CAUJNA010003350">
    <property type="protein sequence ID" value="CAJ1399830.1"/>
    <property type="molecule type" value="Genomic_DNA"/>
</dbReference>
<reference evidence="1" key="1">
    <citation type="submission" date="2023-08" db="EMBL/GenBank/DDBJ databases">
        <authorList>
            <person name="Chen Y."/>
            <person name="Shah S."/>
            <person name="Dougan E. K."/>
            <person name="Thang M."/>
            <person name="Chan C."/>
        </authorList>
    </citation>
    <scope>NUCLEOTIDE SEQUENCE</scope>
</reference>
<comment type="caution">
    <text evidence="1">The sequence shown here is derived from an EMBL/GenBank/DDBJ whole genome shotgun (WGS) entry which is preliminary data.</text>
</comment>
<protein>
    <submittedName>
        <fullName evidence="1">Uncharacterized protein</fullName>
    </submittedName>
</protein>
<accession>A0AA36N5T0</accession>
<dbReference type="AlphaFoldDB" id="A0AA36N5T0"/>
<keyword evidence="2" id="KW-1185">Reference proteome</keyword>
<dbReference type="Proteomes" id="UP001178507">
    <property type="component" value="Unassembled WGS sequence"/>
</dbReference>
<evidence type="ECO:0000313" key="1">
    <source>
        <dbReference type="EMBL" id="CAJ1399830.1"/>
    </source>
</evidence>
<proteinExistence type="predicted"/>
<organism evidence="1 2">
    <name type="scientific">Effrenium voratum</name>
    <dbReference type="NCBI Taxonomy" id="2562239"/>
    <lineage>
        <taxon>Eukaryota</taxon>
        <taxon>Sar</taxon>
        <taxon>Alveolata</taxon>
        <taxon>Dinophyceae</taxon>
        <taxon>Suessiales</taxon>
        <taxon>Symbiodiniaceae</taxon>
        <taxon>Effrenium</taxon>
    </lineage>
</organism>
<sequence>MPDIGQSEIAAHLDRDRMFAELWWLNYCCCQGVGIGAVHNPFFGGEAVNICLHSRCVMTDVGDPFCASLRVCLCLTDQCSLPPADGSPICVFFNQTLAGSSGWSDQKLFDWSTDFGDTFWLCYIFCAGLGVSAVRAKGRPLCGAQGKELCIKGGVRSTTPLEGGKICSALGTGLCFWEQCALPPAEGAPRFVCCNLLNPKTGAEPFSYADTLLFC</sequence>